<protein>
    <submittedName>
        <fullName evidence="6">Thioester-forming surface-anchored protein</fullName>
    </submittedName>
</protein>
<feature type="transmembrane region" description="Helical" evidence="2">
    <location>
        <begin position="343"/>
        <end position="370"/>
    </location>
</feature>
<dbReference type="InterPro" id="IPR023849">
    <property type="entry name" value="TQXA_dom"/>
</dbReference>
<dbReference type="RefSeq" id="WP_377937838.1">
    <property type="nucleotide sequence ID" value="NZ_JBHTHQ010000011.1"/>
</dbReference>
<evidence type="ECO:0000256" key="1">
    <source>
        <dbReference type="SAM" id="MobiDB-lite"/>
    </source>
</evidence>
<evidence type="ECO:0000259" key="4">
    <source>
        <dbReference type="Pfam" id="PF08341"/>
    </source>
</evidence>
<keyword evidence="2" id="KW-0812">Transmembrane</keyword>
<evidence type="ECO:0000313" key="7">
    <source>
        <dbReference type="Proteomes" id="UP001597036"/>
    </source>
</evidence>
<keyword evidence="2" id="KW-0472">Membrane</keyword>
<dbReference type="Pfam" id="PF08341">
    <property type="entry name" value="TED"/>
    <property type="match status" value="1"/>
</dbReference>
<feature type="chain" id="PRO_5047540951" evidence="3">
    <location>
        <begin position="32"/>
        <end position="375"/>
    </location>
</feature>
<dbReference type="NCBIfam" id="TIGR03934">
    <property type="entry name" value="TQXA_dom"/>
    <property type="match status" value="1"/>
</dbReference>
<reference evidence="7" key="1">
    <citation type="journal article" date="2019" name="Int. J. Syst. Evol. Microbiol.">
        <title>The Global Catalogue of Microorganisms (GCM) 10K type strain sequencing project: providing services to taxonomists for standard genome sequencing and annotation.</title>
        <authorList>
            <consortium name="The Broad Institute Genomics Platform"/>
            <consortium name="The Broad Institute Genome Sequencing Center for Infectious Disease"/>
            <person name="Wu L."/>
            <person name="Ma J."/>
        </authorList>
    </citation>
    <scope>NUCLEOTIDE SEQUENCE [LARGE SCALE GENOMIC DNA]</scope>
    <source>
        <strain evidence="7">CCM 8604</strain>
    </source>
</reference>
<evidence type="ECO:0000256" key="2">
    <source>
        <dbReference type="SAM" id="Phobius"/>
    </source>
</evidence>
<feature type="compositionally biased region" description="Low complexity" evidence="1">
    <location>
        <begin position="320"/>
        <end position="338"/>
    </location>
</feature>
<accession>A0ABW2Y4C1</accession>
<comment type="caution">
    <text evidence="6">The sequence shown here is derived from an EMBL/GenBank/DDBJ whole genome shotgun (WGS) entry which is preliminary data.</text>
</comment>
<name>A0ABW2Y4C1_9BIFI</name>
<sequence>MRKAMKASVFAVLALIFTVAMFIANTTTAFAAEGDTTVKISVTDDSNQPLSGALVTVSHKGADGSTVQDASWTSTNQPHELTLSAGTYTVKQTAPQSYTVKDAEKTFTITAPISTSKHATFTKVFTEPGVGTWPGTAAAHVLGDLVGDDGKVHTVVYCFNNTKKVPETGLGYERMQGNEDTFVSLAHPNHKSDLYSNVSRVIWNGYPNDASGIKEKYNLTNDEFAAATQWAIWHYTDNTDYPAYRDGGNFDNAYLDLVDSSKAEAAPANMVLDIYKADNDRYQNAVTAHFYTNQSIELSLANTKSVTPVTPETPKPQTPTTPVTPSKPTTTPSNPSKPAVQSLAATGVNVVAAAMSMISLAGVATAAMVVSRQRV</sequence>
<feature type="region of interest" description="Disordered" evidence="1">
    <location>
        <begin position="304"/>
        <end position="340"/>
    </location>
</feature>
<keyword evidence="2" id="KW-1133">Transmembrane helix</keyword>
<dbReference type="InterPro" id="IPR013783">
    <property type="entry name" value="Ig-like_fold"/>
</dbReference>
<dbReference type="Gene3D" id="2.30.30.670">
    <property type="entry name" value="Thioester domain"/>
    <property type="match status" value="1"/>
</dbReference>
<feature type="domain" description="Thioester" evidence="4">
    <location>
        <begin position="155"/>
        <end position="259"/>
    </location>
</feature>
<evidence type="ECO:0000259" key="5">
    <source>
        <dbReference type="Pfam" id="PF17802"/>
    </source>
</evidence>
<keyword evidence="3" id="KW-0732">Signal</keyword>
<dbReference type="EMBL" id="JBHTHQ010000011">
    <property type="protein sequence ID" value="MFD0704384.1"/>
    <property type="molecule type" value="Genomic_DNA"/>
</dbReference>
<organism evidence="6 7">
    <name type="scientific">Alloscardovia venturai</name>
    <dbReference type="NCBI Taxonomy" id="1769421"/>
    <lineage>
        <taxon>Bacteria</taxon>
        <taxon>Bacillati</taxon>
        <taxon>Actinomycetota</taxon>
        <taxon>Actinomycetes</taxon>
        <taxon>Bifidobacteriales</taxon>
        <taxon>Bifidobacteriaceae</taxon>
        <taxon>Alloscardovia</taxon>
    </lineage>
</organism>
<dbReference type="InterPro" id="IPR013552">
    <property type="entry name" value="Thioester_dom"/>
</dbReference>
<dbReference type="Pfam" id="PF17802">
    <property type="entry name" value="SpaA"/>
    <property type="match status" value="1"/>
</dbReference>
<dbReference type="NCBIfam" id="NF012162">
    <property type="entry name" value="surf_Nterm_1"/>
    <property type="match status" value="1"/>
</dbReference>
<keyword evidence="7" id="KW-1185">Reference proteome</keyword>
<dbReference type="Proteomes" id="UP001597036">
    <property type="component" value="Unassembled WGS sequence"/>
</dbReference>
<evidence type="ECO:0000313" key="6">
    <source>
        <dbReference type="EMBL" id="MFD0704384.1"/>
    </source>
</evidence>
<evidence type="ECO:0000256" key="3">
    <source>
        <dbReference type="SAM" id="SignalP"/>
    </source>
</evidence>
<gene>
    <name evidence="6" type="ORF">ACFQY8_01275</name>
</gene>
<feature type="domain" description="SpaA-like prealbumin fold" evidence="5">
    <location>
        <begin position="37"/>
        <end position="111"/>
    </location>
</feature>
<dbReference type="InterPro" id="IPR041033">
    <property type="entry name" value="SpaA_PFL_dom_1"/>
</dbReference>
<dbReference type="Gene3D" id="1.10.150.480">
    <property type="match status" value="1"/>
</dbReference>
<dbReference type="Gene3D" id="2.60.40.10">
    <property type="entry name" value="Immunoglobulins"/>
    <property type="match status" value="1"/>
</dbReference>
<proteinExistence type="predicted"/>
<feature type="signal peptide" evidence="3">
    <location>
        <begin position="1"/>
        <end position="31"/>
    </location>
</feature>